<protein>
    <recommendedName>
        <fullName evidence="4">Lipocalin-like domain-containing protein</fullName>
    </recommendedName>
</protein>
<keyword evidence="3" id="KW-1185">Reference proteome</keyword>
<dbReference type="STRING" id="1150368.SAMN02927921_01443"/>
<evidence type="ECO:0000313" key="2">
    <source>
        <dbReference type="EMBL" id="SFW38694.1"/>
    </source>
</evidence>
<gene>
    <name evidence="2" type="ORF">SAMN02927921_01443</name>
</gene>
<dbReference type="Gene3D" id="2.40.128.490">
    <property type="entry name" value="Uncharacterised protein PF14869, DUF4488"/>
    <property type="match status" value="1"/>
</dbReference>
<dbReference type="EMBL" id="FPJE01000006">
    <property type="protein sequence ID" value="SFW38694.1"/>
    <property type="molecule type" value="Genomic_DNA"/>
</dbReference>
<dbReference type="AlphaFoldDB" id="A0A1K1NWC0"/>
<accession>A0A1K1NWC0</accession>
<dbReference type="RefSeq" id="WP_072316675.1">
    <property type="nucleotide sequence ID" value="NZ_FPJE01000006.1"/>
</dbReference>
<dbReference type="OrthoDB" id="1493972at2"/>
<feature type="signal peptide" evidence="1">
    <location>
        <begin position="1"/>
        <end position="23"/>
    </location>
</feature>
<feature type="chain" id="PRO_5012272841" description="Lipocalin-like domain-containing protein" evidence="1">
    <location>
        <begin position="24"/>
        <end position="150"/>
    </location>
</feature>
<dbReference type="PROSITE" id="PS51257">
    <property type="entry name" value="PROKAR_LIPOPROTEIN"/>
    <property type="match status" value="1"/>
</dbReference>
<evidence type="ECO:0000313" key="3">
    <source>
        <dbReference type="Proteomes" id="UP000182248"/>
    </source>
</evidence>
<name>A0A1K1NWC0_9FLAO</name>
<evidence type="ECO:0000256" key="1">
    <source>
        <dbReference type="SAM" id="SignalP"/>
    </source>
</evidence>
<evidence type="ECO:0008006" key="4">
    <source>
        <dbReference type="Google" id="ProtNLM"/>
    </source>
</evidence>
<proteinExistence type="predicted"/>
<dbReference type="Proteomes" id="UP000182248">
    <property type="component" value="Unassembled WGS sequence"/>
</dbReference>
<reference evidence="2 3" key="1">
    <citation type="submission" date="2016-11" db="EMBL/GenBank/DDBJ databases">
        <authorList>
            <person name="Jaros S."/>
            <person name="Januszkiewicz K."/>
            <person name="Wedrychowicz H."/>
        </authorList>
    </citation>
    <scope>NUCLEOTIDE SEQUENCE [LARGE SCALE GENOMIC DNA]</scope>
    <source>
        <strain evidence="2 3">CGMCC 1.12145</strain>
    </source>
</reference>
<organism evidence="2 3">
    <name type="scientific">Sinomicrobium oceani</name>
    <dbReference type="NCBI Taxonomy" id="1150368"/>
    <lineage>
        <taxon>Bacteria</taxon>
        <taxon>Pseudomonadati</taxon>
        <taxon>Bacteroidota</taxon>
        <taxon>Flavobacteriia</taxon>
        <taxon>Flavobacteriales</taxon>
        <taxon>Flavobacteriaceae</taxon>
        <taxon>Sinomicrobium</taxon>
    </lineage>
</organism>
<keyword evidence="1" id="KW-0732">Signal</keyword>
<sequence length="150" mass="16785">MKTIYFYIAIVCMVLQACSGSGAGEKSSLQGTWKLLSGTTIQGKDTVHTDYTQGQEMIKIINDTHFAFLRHDLGHGKDSSAVFVAGGGSYTVKGNQYTEHLEYFNVREWEGNDFTLQYEIRDDTLITRGIEAVEALGVNHINIEKYVRLP</sequence>